<keyword evidence="10" id="KW-1185">Reference proteome</keyword>
<evidence type="ECO:0000313" key="10">
    <source>
        <dbReference type="Proteomes" id="UP000000719"/>
    </source>
</evidence>
<keyword evidence="3" id="KW-1003">Cell membrane</keyword>
<reference evidence="9 10" key="1">
    <citation type="journal article" date="2009" name="PLoS ONE">
        <title>Genome analysis of the anaerobic thermohalophilic bacterium Halothermothrix orenii.</title>
        <authorList>
            <person name="Mavromatis K."/>
            <person name="Ivanova N."/>
            <person name="Anderson I."/>
            <person name="Lykidis A."/>
            <person name="Hooper S.D."/>
            <person name="Sun H."/>
            <person name="Kunin V."/>
            <person name="Lapidus A."/>
            <person name="Hugenholtz P."/>
            <person name="Patel B."/>
            <person name="Kyrpides N.C."/>
        </authorList>
    </citation>
    <scope>NUCLEOTIDE SEQUENCE [LARGE SCALE GENOMIC DNA]</scope>
    <source>
        <strain evidence="10">H 168 / OCM 544 / DSM 9562</strain>
    </source>
</reference>
<dbReference type="KEGG" id="hor:Hore_14220"/>
<feature type="transmembrane region" description="Helical" evidence="8">
    <location>
        <begin position="27"/>
        <end position="48"/>
    </location>
</feature>
<dbReference type="InterPro" id="IPR007227">
    <property type="entry name" value="Cell_shape_determining_MreD"/>
</dbReference>
<keyword evidence="7 8" id="KW-0472">Membrane</keyword>
<evidence type="ECO:0000256" key="7">
    <source>
        <dbReference type="ARBA" id="ARBA00023136"/>
    </source>
</evidence>
<name>B8CY02_HALOH</name>
<dbReference type="OrthoDB" id="9796616at2"/>
<feature type="transmembrane region" description="Helical" evidence="8">
    <location>
        <begin position="95"/>
        <end position="119"/>
    </location>
</feature>
<evidence type="ECO:0000313" key="9">
    <source>
        <dbReference type="EMBL" id="ACL70171.1"/>
    </source>
</evidence>
<dbReference type="HOGENOM" id="CLU_132534_1_0_9"/>
<evidence type="ECO:0000256" key="8">
    <source>
        <dbReference type="SAM" id="Phobius"/>
    </source>
</evidence>
<evidence type="ECO:0000256" key="2">
    <source>
        <dbReference type="ARBA" id="ARBA00007776"/>
    </source>
</evidence>
<dbReference type="eggNOG" id="COG2891">
    <property type="taxonomic scope" value="Bacteria"/>
</dbReference>
<evidence type="ECO:0000256" key="6">
    <source>
        <dbReference type="ARBA" id="ARBA00022989"/>
    </source>
</evidence>
<gene>
    <name evidence="9" type="ordered locus">Hore_14220</name>
</gene>
<comment type="subcellular location">
    <subcellularLocation>
        <location evidence="1">Cell membrane</location>
        <topology evidence="1">Multi-pass membrane protein</topology>
    </subcellularLocation>
</comment>
<sequence length="161" mass="18082">MKKIVWYVLLFTLIIIIQLTIPPRTLHFDLFLVTIIVMGLIKGSKAGAWTGFIGGNIQDLFLGGMFGTYTIVKLIMGGLSGLLEKEFFKENPVVPVATIFIASIFHGLLVILITEELLFNINLFTALRQTILPEAFFNSIAGIIIYYIVYRLERGGELYYG</sequence>
<proteinExistence type="inferred from homology"/>
<comment type="similarity">
    <text evidence="2">Belongs to the MreD family.</text>
</comment>
<feature type="transmembrane region" description="Helical" evidence="8">
    <location>
        <begin position="131"/>
        <end position="150"/>
    </location>
</feature>
<evidence type="ECO:0000256" key="5">
    <source>
        <dbReference type="ARBA" id="ARBA00022960"/>
    </source>
</evidence>
<evidence type="ECO:0000256" key="1">
    <source>
        <dbReference type="ARBA" id="ARBA00004651"/>
    </source>
</evidence>
<evidence type="ECO:0000256" key="4">
    <source>
        <dbReference type="ARBA" id="ARBA00022692"/>
    </source>
</evidence>
<dbReference type="RefSeq" id="WP_012636354.1">
    <property type="nucleotide sequence ID" value="NC_011899.1"/>
</dbReference>
<keyword evidence="5" id="KW-0133">Cell shape</keyword>
<dbReference type="STRING" id="373903.Hore_14220"/>
<feature type="transmembrane region" description="Helical" evidence="8">
    <location>
        <begin position="60"/>
        <end position="83"/>
    </location>
</feature>
<dbReference type="AlphaFoldDB" id="B8CY02"/>
<dbReference type="GO" id="GO:0005886">
    <property type="term" value="C:plasma membrane"/>
    <property type="evidence" value="ECO:0007669"/>
    <property type="project" value="UniProtKB-SubCell"/>
</dbReference>
<evidence type="ECO:0000256" key="3">
    <source>
        <dbReference type="ARBA" id="ARBA00022475"/>
    </source>
</evidence>
<dbReference type="Proteomes" id="UP000000719">
    <property type="component" value="Chromosome"/>
</dbReference>
<accession>B8CY02</accession>
<organism evidence="9 10">
    <name type="scientific">Halothermothrix orenii (strain H 168 / OCM 544 / DSM 9562)</name>
    <dbReference type="NCBI Taxonomy" id="373903"/>
    <lineage>
        <taxon>Bacteria</taxon>
        <taxon>Bacillati</taxon>
        <taxon>Bacillota</taxon>
        <taxon>Clostridia</taxon>
        <taxon>Halanaerobiales</taxon>
        <taxon>Halothermotrichaceae</taxon>
        <taxon>Halothermothrix</taxon>
    </lineage>
</organism>
<keyword evidence="4 8" id="KW-0812">Transmembrane</keyword>
<keyword evidence="6 8" id="KW-1133">Transmembrane helix</keyword>
<dbReference type="Pfam" id="PF04093">
    <property type="entry name" value="MreD"/>
    <property type="match status" value="1"/>
</dbReference>
<protein>
    <submittedName>
        <fullName evidence="9">Uncharacterized protein</fullName>
    </submittedName>
</protein>
<dbReference type="EMBL" id="CP001098">
    <property type="protein sequence ID" value="ACL70171.1"/>
    <property type="molecule type" value="Genomic_DNA"/>
</dbReference>
<dbReference type="GO" id="GO:0008360">
    <property type="term" value="P:regulation of cell shape"/>
    <property type="evidence" value="ECO:0007669"/>
    <property type="project" value="UniProtKB-KW"/>
</dbReference>
<feature type="transmembrane region" description="Helical" evidence="8">
    <location>
        <begin position="5"/>
        <end position="21"/>
    </location>
</feature>
<dbReference type="Gene3D" id="1.10.1760.20">
    <property type="match status" value="1"/>
</dbReference>
<dbReference type="NCBIfam" id="TIGR03426">
    <property type="entry name" value="shape_MreD"/>
    <property type="match status" value="1"/>
</dbReference>